<evidence type="ECO:0000256" key="1">
    <source>
        <dbReference type="ARBA" id="ARBA00010048"/>
    </source>
</evidence>
<evidence type="ECO:0000256" key="3">
    <source>
        <dbReference type="ARBA" id="ARBA00023186"/>
    </source>
</evidence>
<comment type="function">
    <text evidence="4 7">Molecular chaperone capable of stabilizing a range of proteins. Seems to fulfill an ATP-independent, HSP70-like function in archaeal de novo protein folding.</text>
</comment>
<reference evidence="9 10" key="1">
    <citation type="journal article" date="2019" name="Nat. Microbiol.">
        <title>Wide diversity of methane and short-chain alkane metabolisms in uncultured archaea.</title>
        <authorList>
            <person name="Borrel G."/>
            <person name="Adam P.S."/>
            <person name="McKay L.J."/>
            <person name="Chen L.X."/>
            <person name="Sierra-Garcia I.N."/>
            <person name="Sieber C.M."/>
            <person name="Letourneur Q."/>
            <person name="Ghozlane A."/>
            <person name="Andersen G.L."/>
            <person name="Li W.J."/>
            <person name="Hallam S.J."/>
            <person name="Muyzer G."/>
            <person name="de Oliveira V.M."/>
            <person name="Inskeep W.P."/>
            <person name="Banfield J.F."/>
            <person name="Gribaldo S."/>
        </authorList>
    </citation>
    <scope>NUCLEOTIDE SEQUENCE [LARGE SCALE GENOMIC DNA]</scope>
    <source>
        <strain evidence="9">NM1b</strain>
    </source>
</reference>
<dbReference type="GO" id="GO:0005737">
    <property type="term" value="C:cytoplasm"/>
    <property type="evidence" value="ECO:0007669"/>
    <property type="project" value="UniProtKB-SubCell"/>
</dbReference>
<keyword evidence="3 7" id="KW-0143">Chaperone</keyword>
<dbReference type="GO" id="GO:0051082">
    <property type="term" value="F:unfolded protein binding"/>
    <property type="evidence" value="ECO:0007669"/>
    <property type="project" value="UniProtKB-UniRule"/>
</dbReference>
<protein>
    <recommendedName>
        <fullName evidence="5 7">Prefoldin subunit alpha</fullName>
    </recommendedName>
    <alternativeName>
        <fullName evidence="6 7">GimC subunit alpha</fullName>
    </alternativeName>
</protein>
<gene>
    <name evidence="7 9" type="primary">pfdA</name>
    <name evidence="9" type="ORF">EF807_04590</name>
</gene>
<evidence type="ECO:0000313" key="10">
    <source>
        <dbReference type="Proteomes" id="UP000320766"/>
    </source>
</evidence>
<evidence type="ECO:0000256" key="8">
    <source>
        <dbReference type="SAM" id="Coils"/>
    </source>
</evidence>
<proteinExistence type="inferred from homology"/>
<organism evidence="9 10">
    <name type="scientific">Candidatus Methanolliviera hydrocarbonicum</name>
    <dbReference type="NCBI Taxonomy" id="2491085"/>
    <lineage>
        <taxon>Archaea</taxon>
        <taxon>Methanobacteriati</taxon>
        <taxon>Methanobacteriota</taxon>
        <taxon>Candidatus Methanoliparia</taxon>
        <taxon>Candidatus Methanoliparales</taxon>
        <taxon>Candidatus Methanollivieraceae</taxon>
        <taxon>Candidatus Methanolliviera</taxon>
    </lineage>
</organism>
<dbReference type="Gene3D" id="1.10.287.370">
    <property type="match status" value="1"/>
</dbReference>
<sequence length="143" mass="15970">MNGKEEVESELQKHVVLYRSYEEQMVALQQQKALMEMSIKECSGATDFIVLLDKKDRGDHDVETLVPIGSGTFISATIKDQGKAMVSIGGGYSVEKDIKDVKQFLEEKKKNLSDSLVKVDSKLAQVGQTLTYLQAKIEEITKK</sequence>
<dbReference type="HAMAP" id="MF_00308">
    <property type="entry name" value="PfdA"/>
    <property type="match status" value="1"/>
</dbReference>
<comment type="similarity">
    <text evidence="1">Belongs to the prefoldin subunit alpha family.</text>
</comment>
<dbReference type="EMBL" id="RXIL01000079">
    <property type="protein sequence ID" value="RZN69390.1"/>
    <property type="molecule type" value="Genomic_DNA"/>
</dbReference>
<evidence type="ECO:0000256" key="7">
    <source>
        <dbReference type="HAMAP-Rule" id="MF_00308"/>
    </source>
</evidence>
<dbReference type="InterPro" id="IPR004127">
    <property type="entry name" value="Prefoldin_subunit_alpha"/>
</dbReference>
<dbReference type="CDD" id="cd23160">
    <property type="entry name" value="Prefoldin_alpha_GimC"/>
    <property type="match status" value="1"/>
</dbReference>
<accession>A0A520KWL7</accession>
<keyword evidence="8" id="KW-0175">Coiled coil</keyword>
<comment type="caution">
    <text evidence="9">The sequence shown here is derived from an EMBL/GenBank/DDBJ whole genome shotgun (WGS) entry which is preliminary data.</text>
</comment>
<evidence type="ECO:0000256" key="4">
    <source>
        <dbReference type="ARBA" id="ARBA00025077"/>
    </source>
</evidence>
<evidence type="ECO:0000313" key="9">
    <source>
        <dbReference type="EMBL" id="RZN69390.1"/>
    </source>
</evidence>
<keyword evidence="7" id="KW-0963">Cytoplasm</keyword>
<name>A0A520KWL7_9EURY</name>
<dbReference type="AlphaFoldDB" id="A0A520KWL7"/>
<dbReference type="InterPro" id="IPR011599">
    <property type="entry name" value="PFD_alpha_archaea"/>
</dbReference>
<evidence type="ECO:0000256" key="5">
    <source>
        <dbReference type="ARBA" id="ARBA00044156"/>
    </source>
</evidence>
<dbReference type="PANTHER" id="PTHR12674:SF2">
    <property type="entry name" value="PREFOLDIN SUBUNIT 5"/>
    <property type="match status" value="1"/>
</dbReference>
<dbReference type="Proteomes" id="UP000320766">
    <property type="component" value="Unassembled WGS sequence"/>
</dbReference>
<dbReference type="GO" id="GO:0016272">
    <property type="term" value="C:prefoldin complex"/>
    <property type="evidence" value="ECO:0007669"/>
    <property type="project" value="UniProtKB-UniRule"/>
</dbReference>
<dbReference type="NCBIfam" id="TIGR00293">
    <property type="entry name" value="prefoldin subunit alpha"/>
    <property type="match status" value="1"/>
</dbReference>
<dbReference type="GO" id="GO:0006457">
    <property type="term" value="P:protein folding"/>
    <property type="evidence" value="ECO:0007669"/>
    <property type="project" value="UniProtKB-UniRule"/>
</dbReference>
<evidence type="ECO:0000256" key="2">
    <source>
        <dbReference type="ARBA" id="ARBA00011716"/>
    </source>
</evidence>
<feature type="coiled-coil region" evidence="8">
    <location>
        <begin position="4"/>
        <end position="38"/>
    </location>
</feature>
<evidence type="ECO:0000256" key="6">
    <source>
        <dbReference type="ARBA" id="ARBA00044231"/>
    </source>
</evidence>
<dbReference type="InterPro" id="IPR009053">
    <property type="entry name" value="Prefoldin"/>
</dbReference>
<dbReference type="SUPFAM" id="SSF46579">
    <property type="entry name" value="Prefoldin"/>
    <property type="match status" value="1"/>
</dbReference>
<dbReference type="PANTHER" id="PTHR12674">
    <property type="entry name" value="PREFOLDIN SUBUNIT 5"/>
    <property type="match status" value="1"/>
</dbReference>
<comment type="subunit">
    <text evidence="2 7">Heterohexamer of two alpha and four beta subunits.</text>
</comment>
<comment type="subcellular location">
    <subcellularLocation>
        <location evidence="7">Cytoplasm</location>
    </subcellularLocation>
</comment>
<dbReference type="Pfam" id="PF02996">
    <property type="entry name" value="Prefoldin"/>
    <property type="match status" value="1"/>
</dbReference>
<comment type="similarity">
    <text evidence="7">Belongs to the prefoldin alpha subunit family.</text>
</comment>